<dbReference type="AlphaFoldDB" id="A0A3N2D7L0"/>
<feature type="transmembrane region" description="Helical" evidence="1">
    <location>
        <begin position="37"/>
        <end position="59"/>
    </location>
</feature>
<dbReference type="RefSeq" id="WP_123739856.1">
    <property type="nucleotide sequence ID" value="NZ_RKHQ01000001.1"/>
</dbReference>
<evidence type="ECO:0000256" key="1">
    <source>
        <dbReference type="SAM" id="Phobius"/>
    </source>
</evidence>
<sequence>MGDQFIAKAILVVVLVGLMAVLVVPRRGARPLAIRRLTYVALLAAAVAAVVYPAWLTWVAETVGVGRGADLLLYGLILVFISHSIASKSRHAADDRRFTELARAVAIERAEPAEQAGERLVNSAAGESEG</sequence>
<gene>
    <name evidence="2" type="ORF">EDD28_0307</name>
</gene>
<feature type="transmembrane region" description="Helical" evidence="1">
    <location>
        <begin position="71"/>
        <end position="87"/>
    </location>
</feature>
<protein>
    <recommendedName>
        <fullName evidence="4">DUF2304 domain-containing protein</fullName>
    </recommendedName>
</protein>
<dbReference type="EMBL" id="RKHQ01000001">
    <property type="protein sequence ID" value="ROR95745.1"/>
    <property type="molecule type" value="Genomic_DNA"/>
</dbReference>
<feature type="transmembrane region" description="Helical" evidence="1">
    <location>
        <begin position="6"/>
        <end position="25"/>
    </location>
</feature>
<proteinExistence type="predicted"/>
<name>A0A3N2D7L0_9MICO</name>
<accession>A0A3N2D7L0</accession>
<dbReference type="Pfam" id="PF10066">
    <property type="entry name" value="DUF2304"/>
    <property type="match status" value="1"/>
</dbReference>
<evidence type="ECO:0008006" key="4">
    <source>
        <dbReference type="Google" id="ProtNLM"/>
    </source>
</evidence>
<keyword evidence="1" id="KW-1133">Transmembrane helix</keyword>
<comment type="caution">
    <text evidence="2">The sequence shown here is derived from an EMBL/GenBank/DDBJ whole genome shotgun (WGS) entry which is preliminary data.</text>
</comment>
<dbReference type="Proteomes" id="UP000275356">
    <property type="component" value="Unassembled WGS sequence"/>
</dbReference>
<reference evidence="2 3" key="1">
    <citation type="submission" date="2018-11" db="EMBL/GenBank/DDBJ databases">
        <title>Sequencing the genomes of 1000 actinobacteria strains.</title>
        <authorList>
            <person name="Klenk H.-P."/>
        </authorList>
    </citation>
    <scope>NUCLEOTIDE SEQUENCE [LARGE SCALE GENOMIC DNA]</scope>
    <source>
        <strain evidence="2 3">DSM 13521</strain>
    </source>
</reference>
<organism evidence="2 3">
    <name type="scientific">Salana multivorans</name>
    <dbReference type="NCBI Taxonomy" id="120377"/>
    <lineage>
        <taxon>Bacteria</taxon>
        <taxon>Bacillati</taxon>
        <taxon>Actinomycetota</taxon>
        <taxon>Actinomycetes</taxon>
        <taxon>Micrococcales</taxon>
        <taxon>Beutenbergiaceae</taxon>
        <taxon>Salana</taxon>
    </lineage>
</organism>
<keyword evidence="3" id="KW-1185">Reference proteome</keyword>
<dbReference type="InterPro" id="IPR019277">
    <property type="entry name" value="DUF2304"/>
</dbReference>
<evidence type="ECO:0000313" key="2">
    <source>
        <dbReference type="EMBL" id="ROR95745.1"/>
    </source>
</evidence>
<dbReference type="OrthoDB" id="8904808at2"/>
<keyword evidence="1" id="KW-0812">Transmembrane</keyword>
<evidence type="ECO:0000313" key="3">
    <source>
        <dbReference type="Proteomes" id="UP000275356"/>
    </source>
</evidence>
<keyword evidence="1" id="KW-0472">Membrane</keyword>